<gene>
    <name evidence="2" type="ORF">R5R35_004191</name>
</gene>
<dbReference type="EMBL" id="JAZDUA010000269">
    <property type="protein sequence ID" value="KAK7862578.1"/>
    <property type="molecule type" value="Genomic_DNA"/>
</dbReference>
<keyword evidence="3" id="KW-1185">Reference proteome</keyword>
<dbReference type="AlphaFoldDB" id="A0AAN9VSP8"/>
<accession>A0AAN9VSP8</accession>
<comment type="caution">
    <text evidence="2">The sequence shown here is derived from an EMBL/GenBank/DDBJ whole genome shotgun (WGS) entry which is preliminary data.</text>
</comment>
<feature type="coiled-coil region" evidence="1">
    <location>
        <begin position="49"/>
        <end position="209"/>
    </location>
</feature>
<keyword evidence="1" id="KW-0175">Coiled coil</keyword>
<reference evidence="2 3" key="1">
    <citation type="submission" date="2024-03" db="EMBL/GenBank/DDBJ databases">
        <title>The genome assembly and annotation of the cricket Gryllus longicercus Weissman &amp; Gray.</title>
        <authorList>
            <person name="Szrajer S."/>
            <person name="Gray D."/>
            <person name="Ylla G."/>
        </authorList>
    </citation>
    <scope>NUCLEOTIDE SEQUENCE [LARGE SCALE GENOMIC DNA]</scope>
    <source>
        <strain evidence="2">DAG 2021-001</strain>
        <tissue evidence="2">Whole body minus gut</tissue>
    </source>
</reference>
<dbReference type="Proteomes" id="UP001378592">
    <property type="component" value="Unassembled WGS sequence"/>
</dbReference>
<organism evidence="2 3">
    <name type="scientific">Gryllus longicercus</name>
    <dbReference type="NCBI Taxonomy" id="2509291"/>
    <lineage>
        <taxon>Eukaryota</taxon>
        <taxon>Metazoa</taxon>
        <taxon>Ecdysozoa</taxon>
        <taxon>Arthropoda</taxon>
        <taxon>Hexapoda</taxon>
        <taxon>Insecta</taxon>
        <taxon>Pterygota</taxon>
        <taxon>Neoptera</taxon>
        <taxon>Polyneoptera</taxon>
        <taxon>Orthoptera</taxon>
        <taxon>Ensifera</taxon>
        <taxon>Gryllidea</taxon>
        <taxon>Grylloidea</taxon>
        <taxon>Gryllidae</taxon>
        <taxon>Gryllinae</taxon>
        <taxon>Gryllus</taxon>
    </lineage>
</organism>
<evidence type="ECO:0000313" key="2">
    <source>
        <dbReference type="EMBL" id="KAK7862578.1"/>
    </source>
</evidence>
<name>A0AAN9VSP8_9ORTH</name>
<sequence length="216" mass="25742">MSTSFGADENANIHFVVPDTKDREDECSDDMKRAFQSPAAKEQRRYSEIKKLEVEIQTERDARLFYEEKIEEMKKEKDRMETKKDEQIKNLQKKLCESQVQFEERLCEKERVIEKQAETIDDLDKDLHNRKDEIIALLEKVAVRNEELREKRIMVCENESLRNEKAILETKLIETEELVKELNNKKQSLDEDLNQKQKAIDDLMKMQTEENDSIKK</sequence>
<evidence type="ECO:0000256" key="1">
    <source>
        <dbReference type="SAM" id="Coils"/>
    </source>
</evidence>
<protein>
    <submittedName>
        <fullName evidence="2">Uncharacterized protein</fullName>
    </submittedName>
</protein>
<evidence type="ECO:0000313" key="3">
    <source>
        <dbReference type="Proteomes" id="UP001378592"/>
    </source>
</evidence>
<proteinExistence type="predicted"/>